<comment type="similarity">
    <text evidence="1">Belongs to the cytochrome P450 family.</text>
</comment>
<keyword evidence="6" id="KW-1185">Reference proteome</keyword>
<evidence type="ECO:0008006" key="7">
    <source>
        <dbReference type="Google" id="ProtNLM"/>
    </source>
</evidence>
<proteinExistence type="inferred from homology"/>
<dbReference type="GO" id="GO:0004497">
    <property type="term" value="F:monooxygenase activity"/>
    <property type="evidence" value="ECO:0007669"/>
    <property type="project" value="InterPro"/>
</dbReference>
<comment type="caution">
    <text evidence="5">The sequence shown here is derived from an EMBL/GenBank/DDBJ whole genome shotgun (WGS) entry which is preliminary data.</text>
</comment>
<evidence type="ECO:0000313" key="5">
    <source>
        <dbReference type="EMBL" id="KAG7388683.1"/>
    </source>
</evidence>
<dbReference type="GO" id="GO:0020037">
    <property type="term" value="F:heme binding"/>
    <property type="evidence" value="ECO:0007669"/>
    <property type="project" value="InterPro"/>
</dbReference>
<dbReference type="EMBL" id="JAGDFL010000433">
    <property type="protein sequence ID" value="KAG7388683.1"/>
    <property type="molecule type" value="Genomic_DNA"/>
</dbReference>
<keyword evidence="2" id="KW-0479">Metal-binding</keyword>
<dbReference type="Proteomes" id="UP000693981">
    <property type="component" value="Unassembled WGS sequence"/>
</dbReference>
<dbReference type="OrthoDB" id="1470350at2759"/>
<evidence type="ECO:0000256" key="3">
    <source>
        <dbReference type="ARBA" id="ARBA00023002"/>
    </source>
</evidence>
<protein>
    <recommendedName>
        <fullName evidence="7">Cytochrome P450</fullName>
    </recommendedName>
</protein>
<evidence type="ECO:0000256" key="4">
    <source>
        <dbReference type="ARBA" id="ARBA00023004"/>
    </source>
</evidence>
<organism evidence="5 6">
    <name type="scientific">Phytophthora boehmeriae</name>
    <dbReference type="NCBI Taxonomy" id="109152"/>
    <lineage>
        <taxon>Eukaryota</taxon>
        <taxon>Sar</taxon>
        <taxon>Stramenopiles</taxon>
        <taxon>Oomycota</taxon>
        <taxon>Peronosporomycetes</taxon>
        <taxon>Peronosporales</taxon>
        <taxon>Peronosporaceae</taxon>
        <taxon>Phytophthora</taxon>
    </lineage>
</organism>
<dbReference type="GO" id="GO:0005506">
    <property type="term" value="F:iron ion binding"/>
    <property type="evidence" value="ECO:0007669"/>
    <property type="project" value="InterPro"/>
</dbReference>
<evidence type="ECO:0000256" key="2">
    <source>
        <dbReference type="ARBA" id="ARBA00022723"/>
    </source>
</evidence>
<dbReference type="PANTHER" id="PTHR24296">
    <property type="entry name" value="CYTOCHROME P450"/>
    <property type="match status" value="1"/>
</dbReference>
<sequence length="481" mass="52609">MTAAQPTEGSPAFSDWLVATTKTFHGKPWLLHVSGRPHALVLSSPQLFEDVQRTFALQFEKVDSQFDTAGFDVHGGGVASVSGSCLRPPMQIQRHLAAAVLTSPILREQASKLVAKHVESLVKVLEDAAGDDKSQPRSPLDVTKLMRRFAMEVFVELGFGLQLGALSSSSEDSSAFEKAVDQVQALMPRRASRSALAWKLERLLRVGDEATLSRSAAFVETEILAAVEAKSKKRRGDSGCGSPLASGAGHVDMLDVIMKQKRNSRSIKDPGFLAEFVLGLVVAARDSMAYTLSMCLHCLAQHPEEQEKLYEELCKAEESGKPHSSLVRLEAVVKETMRLFPTKPFVRRRAKTDVILSDNTFVAAKTEVAMDIYGMARSETVWGLGGAEFRPQRWIDVKTGNLRPASTYKFNAFLGGPQACLGAEIALTEIKTILAVLINKVRFSPVDNETSCCNEETPVRSNGAVMVQIHRRRPSPPGQYS</sequence>
<dbReference type="InterPro" id="IPR001128">
    <property type="entry name" value="Cyt_P450"/>
</dbReference>
<keyword evidence="3" id="KW-0560">Oxidoreductase</keyword>
<reference evidence="5" key="1">
    <citation type="submission" date="2021-02" db="EMBL/GenBank/DDBJ databases">
        <authorList>
            <person name="Palmer J.M."/>
        </authorList>
    </citation>
    <scope>NUCLEOTIDE SEQUENCE</scope>
    <source>
        <strain evidence="5">SCRP23</strain>
    </source>
</reference>
<dbReference type="GO" id="GO:0016705">
    <property type="term" value="F:oxidoreductase activity, acting on paired donors, with incorporation or reduction of molecular oxygen"/>
    <property type="evidence" value="ECO:0007669"/>
    <property type="project" value="InterPro"/>
</dbReference>
<gene>
    <name evidence="5" type="ORF">PHYBOEH_007764</name>
</gene>
<dbReference type="AlphaFoldDB" id="A0A8T1W993"/>
<evidence type="ECO:0000256" key="1">
    <source>
        <dbReference type="ARBA" id="ARBA00010617"/>
    </source>
</evidence>
<name>A0A8T1W993_9STRA</name>
<evidence type="ECO:0000313" key="6">
    <source>
        <dbReference type="Proteomes" id="UP000693981"/>
    </source>
</evidence>
<dbReference type="Pfam" id="PF00067">
    <property type="entry name" value="p450"/>
    <property type="match status" value="1"/>
</dbReference>
<keyword evidence="4" id="KW-0408">Iron</keyword>
<accession>A0A8T1W993</accession>